<dbReference type="AlphaFoldDB" id="A0A9N9HXI0"/>
<dbReference type="EMBL" id="CAJVPZ010022457">
    <property type="protein sequence ID" value="CAG8711675.1"/>
    <property type="molecule type" value="Genomic_DNA"/>
</dbReference>
<reference evidence="1" key="1">
    <citation type="submission" date="2021-06" db="EMBL/GenBank/DDBJ databases">
        <authorList>
            <person name="Kallberg Y."/>
            <person name="Tangrot J."/>
            <person name="Rosling A."/>
        </authorList>
    </citation>
    <scope>NUCLEOTIDE SEQUENCE</scope>
    <source>
        <strain evidence="1">IN212</strain>
    </source>
</reference>
<dbReference type="OrthoDB" id="2476063at2759"/>
<comment type="caution">
    <text evidence="1">The sequence shown here is derived from an EMBL/GenBank/DDBJ whole genome shotgun (WGS) entry which is preliminary data.</text>
</comment>
<feature type="non-terminal residue" evidence="1">
    <location>
        <position position="123"/>
    </location>
</feature>
<sequence>MPSQIPLQMSSQMPSQMPTNFSNFSLQPSTNFFSHYPNIPLQALPNISLYIPANFSPHLSHSISLQPYFIPFLILSNLSQGSLTTSSKYIPELEEFLTKIDKAENANGEILACLSEFQNQAIQ</sequence>
<name>A0A9N9HXI0_9GLOM</name>
<dbReference type="Proteomes" id="UP000789396">
    <property type="component" value="Unassembled WGS sequence"/>
</dbReference>
<gene>
    <name evidence="1" type="ORF">RFULGI_LOCUS10888</name>
</gene>
<organism evidence="1 2">
    <name type="scientific">Racocetra fulgida</name>
    <dbReference type="NCBI Taxonomy" id="60492"/>
    <lineage>
        <taxon>Eukaryota</taxon>
        <taxon>Fungi</taxon>
        <taxon>Fungi incertae sedis</taxon>
        <taxon>Mucoromycota</taxon>
        <taxon>Glomeromycotina</taxon>
        <taxon>Glomeromycetes</taxon>
        <taxon>Diversisporales</taxon>
        <taxon>Gigasporaceae</taxon>
        <taxon>Racocetra</taxon>
    </lineage>
</organism>
<evidence type="ECO:0000313" key="2">
    <source>
        <dbReference type="Proteomes" id="UP000789396"/>
    </source>
</evidence>
<protein>
    <submittedName>
        <fullName evidence="1">5615_t:CDS:1</fullName>
    </submittedName>
</protein>
<keyword evidence="2" id="KW-1185">Reference proteome</keyword>
<proteinExistence type="predicted"/>
<accession>A0A9N9HXI0</accession>
<evidence type="ECO:0000313" key="1">
    <source>
        <dbReference type="EMBL" id="CAG8711675.1"/>
    </source>
</evidence>